<proteinExistence type="predicted"/>
<dbReference type="InterPro" id="IPR019734">
    <property type="entry name" value="TPR_rpt"/>
</dbReference>
<evidence type="ECO:0000256" key="1">
    <source>
        <dbReference type="ARBA" id="ARBA00022737"/>
    </source>
</evidence>
<dbReference type="PANTHER" id="PTHR45188:SF2">
    <property type="entry name" value="DNAJ HOMOLOG SUBFAMILY C MEMBER 7"/>
    <property type="match status" value="1"/>
</dbReference>
<dbReference type="Gene3D" id="1.10.287.110">
    <property type="entry name" value="DnaJ domain"/>
    <property type="match status" value="1"/>
</dbReference>
<feature type="repeat" description="TPR" evidence="3">
    <location>
        <begin position="162"/>
        <end position="195"/>
    </location>
</feature>
<comment type="caution">
    <text evidence="5">The sequence shown here is derived from an EMBL/GenBank/DDBJ whole genome shotgun (WGS) entry which is preliminary data.</text>
</comment>
<evidence type="ECO:0000256" key="3">
    <source>
        <dbReference type="PROSITE-ProRule" id="PRU00339"/>
    </source>
</evidence>
<dbReference type="EMBL" id="AZGZ01000006">
    <property type="protein sequence ID" value="KZZ94439.1"/>
    <property type="molecule type" value="Genomic_DNA"/>
</dbReference>
<reference evidence="5 6" key="1">
    <citation type="journal article" date="2016" name="Genome Biol. Evol.">
        <title>Divergent and convergent evolution of fungal pathogenicity.</title>
        <authorList>
            <person name="Shang Y."/>
            <person name="Xiao G."/>
            <person name="Zheng P."/>
            <person name="Cen K."/>
            <person name="Zhan S."/>
            <person name="Wang C."/>
        </authorList>
    </citation>
    <scope>NUCLEOTIDE SEQUENCE [LARGE SCALE GENOMIC DNA]</scope>
    <source>
        <strain evidence="5 6">ARSEF 7405</strain>
    </source>
</reference>
<feature type="repeat" description="TPR" evidence="3">
    <location>
        <begin position="208"/>
        <end position="241"/>
    </location>
</feature>
<dbReference type="Proteomes" id="UP000242877">
    <property type="component" value="Unassembled WGS sequence"/>
</dbReference>
<dbReference type="FunFam" id="1.10.287.110:FF:000055">
    <property type="entry name" value="DnaJ subfamily C member 7"/>
    <property type="match status" value="1"/>
</dbReference>
<gene>
    <name evidence="5" type="ORF">AAP_01739</name>
</gene>
<dbReference type="SUPFAM" id="SSF48452">
    <property type="entry name" value="TPR-like"/>
    <property type="match status" value="2"/>
</dbReference>
<evidence type="ECO:0000313" key="6">
    <source>
        <dbReference type="Proteomes" id="UP000242877"/>
    </source>
</evidence>
<feature type="repeat" description="TPR" evidence="3">
    <location>
        <begin position="246"/>
        <end position="279"/>
    </location>
</feature>
<keyword evidence="1" id="KW-0677">Repeat</keyword>
<dbReference type="CDD" id="cd06257">
    <property type="entry name" value="DnaJ"/>
    <property type="match status" value="1"/>
</dbReference>
<sequence>MFSVEASPKSATYLSNRAAAYISAQNYPLALRDCLEADSLDPKNEKIQHRLARIYTSLGRPADALEVYSKIGDSVSARDRISAENMLENINSAKDSLENDSGGNRAAYHIEQAKKGLGAGVNVPREWRLMQIRAWLKTNTASALGDAQTACMALLRENGQDPDALALRGKIFYAQGSYEHAVKHLKLSLEMDPDSKDTVKTLRMVQRLLRLKDEGNAAFKAKKYAEAIEVYSRALEVDPKNKDINSKLLQNRGASYLNLNKYDEAIADCTEALKLDPSYVRAKRTRAKATGQKGDWDAAVKELKAIKEEHGAEGGLAEELRNAEFELKKAQRKDYYKILGVDKNASDTEIKKAYRKMAVKYHPDKNLGSEEGDAMFKEIGEAYETLSDPQKRAAYDNGDDLIDPADMYGGGMGGFGGGGGVHIDPSVLFNMMNGGGGGGFPGGGFGGGGFGGGAGGFPGGGFSFASGGSPFGHGF</sequence>
<dbReference type="InterPro" id="IPR036869">
    <property type="entry name" value="J_dom_sf"/>
</dbReference>
<dbReference type="SUPFAM" id="SSF46565">
    <property type="entry name" value="Chaperone J-domain"/>
    <property type="match status" value="1"/>
</dbReference>
<dbReference type="Pfam" id="PF00226">
    <property type="entry name" value="DnaJ"/>
    <property type="match status" value="1"/>
</dbReference>
<dbReference type="PROSITE" id="PS50293">
    <property type="entry name" value="TPR_REGION"/>
    <property type="match status" value="1"/>
</dbReference>
<dbReference type="InterPro" id="IPR011990">
    <property type="entry name" value="TPR-like_helical_dom_sf"/>
</dbReference>
<protein>
    <submittedName>
        <fullName evidence="5">DnaJ domain-containing protein</fullName>
    </submittedName>
</protein>
<evidence type="ECO:0000259" key="4">
    <source>
        <dbReference type="PROSITE" id="PS50076"/>
    </source>
</evidence>
<evidence type="ECO:0000313" key="5">
    <source>
        <dbReference type="EMBL" id="KZZ94439.1"/>
    </source>
</evidence>
<dbReference type="OrthoDB" id="10250354at2759"/>
<dbReference type="VEuPathDB" id="FungiDB:AAP_01739"/>
<dbReference type="PROSITE" id="PS50005">
    <property type="entry name" value="TPR"/>
    <property type="match status" value="3"/>
</dbReference>
<dbReference type="InterPro" id="IPR001623">
    <property type="entry name" value="DnaJ_domain"/>
</dbReference>
<dbReference type="InterPro" id="IPR018253">
    <property type="entry name" value="DnaJ_domain_CS"/>
</dbReference>
<organism evidence="5 6">
    <name type="scientific">Ascosphaera apis ARSEF 7405</name>
    <dbReference type="NCBI Taxonomy" id="392613"/>
    <lineage>
        <taxon>Eukaryota</taxon>
        <taxon>Fungi</taxon>
        <taxon>Dikarya</taxon>
        <taxon>Ascomycota</taxon>
        <taxon>Pezizomycotina</taxon>
        <taxon>Eurotiomycetes</taxon>
        <taxon>Eurotiomycetidae</taxon>
        <taxon>Onygenales</taxon>
        <taxon>Ascosphaeraceae</taxon>
        <taxon>Ascosphaera</taxon>
    </lineage>
</organism>
<keyword evidence="6" id="KW-1185">Reference proteome</keyword>
<keyword evidence="2 3" id="KW-0802">TPR repeat</keyword>
<dbReference type="PANTHER" id="PTHR45188">
    <property type="entry name" value="DNAJ PROTEIN P58IPK HOMOLOG"/>
    <property type="match status" value="1"/>
</dbReference>
<name>A0A168AW87_9EURO</name>
<dbReference type="PRINTS" id="PR00625">
    <property type="entry name" value="JDOMAIN"/>
</dbReference>
<dbReference type="Gene3D" id="1.25.40.10">
    <property type="entry name" value="Tetratricopeptide repeat domain"/>
    <property type="match status" value="1"/>
</dbReference>
<dbReference type="SMART" id="SM00271">
    <property type="entry name" value="DnaJ"/>
    <property type="match status" value="1"/>
</dbReference>
<evidence type="ECO:0000256" key="2">
    <source>
        <dbReference type="ARBA" id="ARBA00022803"/>
    </source>
</evidence>
<dbReference type="AlphaFoldDB" id="A0A168AW87"/>
<dbReference type="Pfam" id="PF13432">
    <property type="entry name" value="TPR_16"/>
    <property type="match status" value="1"/>
</dbReference>
<feature type="domain" description="J" evidence="4">
    <location>
        <begin position="334"/>
        <end position="399"/>
    </location>
</feature>
<dbReference type="SMART" id="SM00028">
    <property type="entry name" value="TPR"/>
    <property type="match status" value="4"/>
</dbReference>
<accession>A0A168AW87</accession>
<dbReference type="Pfam" id="PF00515">
    <property type="entry name" value="TPR_1"/>
    <property type="match status" value="2"/>
</dbReference>
<dbReference type="PROSITE" id="PS50076">
    <property type="entry name" value="DNAJ_2"/>
    <property type="match status" value="1"/>
</dbReference>
<dbReference type="PROSITE" id="PS00636">
    <property type="entry name" value="DNAJ_1"/>
    <property type="match status" value="1"/>
</dbReference>